<dbReference type="Gramene" id="LPERR11G06750.1">
    <property type="protein sequence ID" value="LPERR11G06750.1"/>
    <property type="gene ID" value="LPERR11G06750"/>
</dbReference>
<evidence type="ECO:0000313" key="7">
    <source>
        <dbReference type="Proteomes" id="UP000032180"/>
    </source>
</evidence>
<dbReference type="InterPro" id="IPR036186">
    <property type="entry name" value="Serpin_sf"/>
</dbReference>
<dbReference type="Pfam" id="PF00079">
    <property type="entry name" value="Serpin"/>
    <property type="match status" value="1"/>
</dbReference>
<evidence type="ECO:0000256" key="4">
    <source>
        <dbReference type="SAM" id="MobiDB-lite"/>
    </source>
</evidence>
<comment type="function">
    <text evidence="3">Probable serine protease inhibitor.</text>
</comment>
<dbReference type="AlphaFoldDB" id="A0A0D9XQK5"/>
<evidence type="ECO:0000256" key="3">
    <source>
        <dbReference type="ARBA" id="ARBA00049586"/>
    </source>
</evidence>
<reference evidence="6 7" key="1">
    <citation type="submission" date="2012-08" db="EMBL/GenBank/DDBJ databases">
        <title>Oryza genome evolution.</title>
        <authorList>
            <person name="Wing R.A."/>
        </authorList>
    </citation>
    <scope>NUCLEOTIDE SEQUENCE</scope>
</reference>
<accession>A0A0D9XQK5</accession>
<dbReference type="Gene3D" id="2.10.310.10">
    <property type="entry name" value="Serpins superfamily"/>
    <property type="match status" value="1"/>
</dbReference>
<dbReference type="Gene3D" id="6.20.40.10">
    <property type="match status" value="1"/>
</dbReference>
<reference evidence="6" key="3">
    <citation type="submission" date="2015-04" db="UniProtKB">
        <authorList>
            <consortium name="EnsemblPlants"/>
        </authorList>
    </citation>
    <scope>IDENTIFICATION</scope>
</reference>
<dbReference type="InterPro" id="IPR000215">
    <property type="entry name" value="Serpin_fam"/>
</dbReference>
<reference evidence="7" key="2">
    <citation type="submission" date="2013-12" db="EMBL/GenBank/DDBJ databases">
        <authorList>
            <person name="Yu Y."/>
            <person name="Lee S."/>
            <person name="de Baynast K."/>
            <person name="Wissotski M."/>
            <person name="Liu L."/>
            <person name="Talag J."/>
            <person name="Goicoechea J."/>
            <person name="Angelova A."/>
            <person name="Jetty R."/>
            <person name="Kudrna D."/>
            <person name="Golser W."/>
            <person name="Rivera L."/>
            <person name="Zhang J."/>
            <person name="Wing R."/>
        </authorList>
    </citation>
    <scope>NUCLEOTIDE SEQUENCE</scope>
</reference>
<protein>
    <recommendedName>
        <fullName evidence="5">Serpin domain-containing protein</fullName>
    </recommendedName>
</protein>
<dbReference type="GO" id="GO:0005615">
    <property type="term" value="C:extracellular space"/>
    <property type="evidence" value="ECO:0007669"/>
    <property type="project" value="InterPro"/>
</dbReference>
<dbReference type="InterPro" id="IPR023796">
    <property type="entry name" value="Serpin_dom"/>
</dbReference>
<feature type="domain" description="Serpin" evidence="5">
    <location>
        <begin position="13"/>
        <end position="215"/>
    </location>
</feature>
<name>A0A0D9XQK5_9ORYZ</name>
<evidence type="ECO:0000256" key="1">
    <source>
        <dbReference type="ARBA" id="ARBA00022690"/>
    </source>
</evidence>
<dbReference type="HOGENOM" id="CLU_023330_6_1_1"/>
<dbReference type="Proteomes" id="UP000032180">
    <property type="component" value="Chromosome 11"/>
</dbReference>
<keyword evidence="2" id="KW-0722">Serine protease inhibitor</keyword>
<dbReference type="SUPFAM" id="SSF56574">
    <property type="entry name" value="Serpins"/>
    <property type="match status" value="1"/>
</dbReference>
<dbReference type="PANTHER" id="PTHR11461">
    <property type="entry name" value="SERINE PROTEASE INHIBITOR, SERPIN"/>
    <property type="match status" value="1"/>
</dbReference>
<dbReference type="eggNOG" id="KOG2392">
    <property type="taxonomic scope" value="Eukaryota"/>
</dbReference>
<proteinExistence type="predicted"/>
<keyword evidence="1" id="KW-0646">Protease inhibitor</keyword>
<dbReference type="EnsemblPlants" id="LPERR11G06750.1">
    <property type="protein sequence ID" value="LPERR11G06750.1"/>
    <property type="gene ID" value="LPERR11G06750"/>
</dbReference>
<evidence type="ECO:0000313" key="6">
    <source>
        <dbReference type="EnsemblPlants" id="LPERR11G06750.1"/>
    </source>
</evidence>
<dbReference type="InterPro" id="IPR042185">
    <property type="entry name" value="Serpin_sf_2"/>
</dbReference>
<dbReference type="Gene3D" id="2.30.39.10">
    <property type="entry name" value="Alpha-1-antitrypsin, domain 1"/>
    <property type="match status" value="1"/>
</dbReference>
<dbReference type="PANTHER" id="PTHR11461:SF209">
    <property type="entry name" value="SERPIN-Z8-RELATED"/>
    <property type="match status" value="1"/>
</dbReference>
<sequence>MQSWSDRMIACHDGFKVLKLPYKDDEYYKNPDVPRFSMCIFLPTARDGLAALIDKIAADEGFLLRHLPSEHVAVDRFLFPKFTLSFSGSVVDVLKEFGAPAAVRPEERRPVGHGGGGGGRPRDGEAVCQGRCSTRRWWSHMFVRDVFHKAVVEVSEEGSVAAAVTFEYMDDDTCAMEDSDDELPRVDSVADHPFAFFVVEERSRVIVFAGQVLDPSQE</sequence>
<keyword evidence="7" id="KW-1185">Reference proteome</keyword>
<evidence type="ECO:0000259" key="5">
    <source>
        <dbReference type="Pfam" id="PF00079"/>
    </source>
</evidence>
<dbReference type="GO" id="GO:0004867">
    <property type="term" value="F:serine-type endopeptidase inhibitor activity"/>
    <property type="evidence" value="ECO:0007669"/>
    <property type="project" value="UniProtKB-KW"/>
</dbReference>
<feature type="region of interest" description="Disordered" evidence="4">
    <location>
        <begin position="105"/>
        <end position="126"/>
    </location>
</feature>
<evidence type="ECO:0000256" key="2">
    <source>
        <dbReference type="ARBA" id="ARBA00022900"/>
    </source>
</evidence>
<organism evidence="6 7">
    <name type="scientific">Leersia perrieri</name>
    <dbReference type="NCBI Taxonomy" id="77586"/>
    <lineage>
        <taxon>Eukaryota</taxon>
        <taxon>Viridiplantae</taxon>
        <taxon>Streptophyta</taxon>
        <taxon>Embryophyta</taxon>
        <taxon>Tracheophyta</taxon>
        <taxon>Spermatophyta</taxon>
        <taxon>Magnoliopsida</taxon>
        <taxon>Liliopsida</taxon>
        <taxon>Poales</taxon>
        <taxon>Poaceae</taxon>
        <taxon>BOP clade</taxon>
        <taxon>Oryzoideae</taxon>
        <taxon>Oryzeae</taxon>
        <taxon>Oryzinae</taxon>
        <taxon>Leersia</taxon>
    </lineage>
</organism>
<dbReference type="STRING" id="77586.A0A0D9XQK5"/>